<dbReference type="PANTHER" id="PTHR47815">
    <property type="entry name" value="UNIVERSAL STRESS PROTEIN A FAMILY PROTEIN C25B2.10"/>
    <property type="match status" value="1"/>
</dbReference>
<protein>
    <submittedName>
        <fullName evidence="2">Jip4 protein</fullName>
    </submittedName>
</protein>
<feature type="compositionally biased region" description="Low complexity" evidence="1">
    <location>
        <begin position="593"/>
        <end position="608"/>
    </location>
</feature>
<comment type="caution">
    <text evidence="2">The sequence shown here is derived from an EMBL/GenBank/DDBJ whole genome shotgun (WGS) entry which is preliminary data.</text>
</comment>
<feature type="compositionally biased region" description="Acidic residues" evidence="1">
    <location>
        <begin position="211"/>
        <end position="221"/>
    </location>
</feature>
<dbReference type="InterPro" id="IPR014729">
    <property type="entry name" value="Rossmann-like_a/b/a_fold"/>
</dbReference>
<evidence type="ECO:0000313" key="2">
    <source>
        <dbReference type="EMBL" id="GMM47619.1"/>
    </source>
</evidence>
<feature type="compositionally biased region" description="Low complexity" evidence="1">
    <location>
        <begin position="256"/>
        <end position="265"/>
    </location>
</feature>
<feature type="compositionally biased region" description="Basic residues" evidence="1">
    <location>
        <begin position="844"/>
        <end position="855"/>
    </location>
</feature>
<feature type="compositionally biased region" description="Basic and acidic residues" evidence="1">
    <location>
        <begin position="609"/>
        <end position="619"/>
    </location>
</feature>
<evidence type="ECO:0000256" key="1">
    <source>
        <dbReference type="SAM" id="MobiDB-lite"/>
    </source>
</evidence>
<name>A0AAV5R7S7_PICKL</name>
<dbReference type="AlphaFoldDB" id="A0AAV5R7S7"/>
<dbReference type="EMBL" id="BTGB01000009">
    <property type="protein sequence ID" value="GMM47619.1"/>
    <property type="molecule type" value="Genomic_DNA"/>
</dbReference>
<keyword evidence="3" id="KW-1185">Reference proteome</keyword>
<proteinExistence type="predicted"/>
<feature type="compositionally biased region" description="Acidic residues" evidence="1">
    <location>
        <begin position="575"/>
        <end position="590"/>
    </location>
</feature>
<feature type="compositionally biased region" description="Low complexity" evidence="1">
    <location>
        <begin position="796"/>
        <end position="823"/>
    </location>
</feature>
<feature type="compositionally biased region" description="Polar residues" evidence="1">
    <location>
        <begin position="824"/>
        <end position="836"/>
    </location>
</feature>
<reference evidence="2 3" key="1">
    <citation type="journal article" date="2023" name="Elife">
        <title>Identification of key yeast species and microbe-microbe interactions impacting larval growth of Drosophila in the wild.</title>
        <authorList>
            <person name="Mure A."/>
            <person name="Sugiura Y."/>
            <person name="Maeda R."/>
            <person name="Honda K."/>
            <person name="Sakurai N."/>
            <person name="Takahashi Y."/>
            <person name="Watada M."/>
            <person name="Katoh T."/>
            <person name="Gotoh A."/>
            <person name="Gotoh Y."/>
            <person name="Taniguchi I."/>
            <person name="Nakamura K."/>
            <person name="Hayashi T."/>
            <person name="Katayama T."/>
            <person name="Uemura T."/>
            <person name="Hattori Y."/>
        </authorList>
    </citation>
    <scope>NUCLEOTIDE SEQUENCE [LARGE SCALE GENOMIC DNA]</scope>
    <source>
        <strain evidence="2 3">PK-24</strain>
    </source>
</reference>
<feature type="region of interest" description="Disordered" evidence="1">
    <location>
        <begin position="762"/>
        <end position="855"/>
    </location>
</feature>
<organism evidence="2 3">
    <name type="scientific">Pichia kluyveri</name>
    <name type="common">Yeast</name>
    <dbReference type="NCBI Taxonomy" id="36015"/>
    <lineage>
        <taxon>Eukaryota</taxon>
        <taxon>Fungi</taxon>
        <taxon>Dikarya</taxon>
        <taxon>Ascomycota</taxon>
        <taxon>Saccharomycotina</taxon>
        <taxon>Pichiomycetes</taxon>
        <taxon>Pichiales</taxon>
        <taxon>Pichiaceae</taxon>
        <taxon>Pichia</taxon>
    </lineage>
</organism>
<feature type="region of interest" description="Disordered" evidence="1">
    <location>
        <begin position="207"/>
        <end position="266"/>
    </location>
</feature>
<gene>
    <name evidence="2" type="ORF">DAPK24_042170</name>
</gene>
<dbReference type="PANTHER" id="PTHR47815:SF1">
    <property type="entry name" value="UNIVERSAL STRESS PROTEIN A FAMILY PROTEIN C25B2.10"/>
    <property type="match status" value="1"/>
</dbReference>
<accession>A0AAV5R7S7</accession>
<evidence type="ECO:0000313" key="3">
    <source>
        <dbReference type="Proteomes" id="UP001378960"/>
    </source>
</evidence>
<dbReference type="Gene3D" id="3.40.50.620">
    <property type="entry name" value="HUPs"/>
    <property type="match status" value="1"/>
</dbReference>
<dbReference type="Proteomes" id="UP001378960">
    <property type="component" value="Unassembled WGS sequence"/>
</dbReference>
<sequence>MSRGISEDYFLMTRTNRDGALSPYSSNMMSPNTPGGGLHPTLSWGETPEFAGLTKTKSHTGNTVFKSVNLGKVQRDTKVYPYHTIHLTTPPPNYLLPVSPEDLLAKITGRCVECSNRMNSKCTHLPSQSSELDSSSLNKHIPLISKNSFSGSLSAPSTANSINKKKSILSKRGNENAHIESHFSNSVSFDTVNLKFSDDLNNYPLSSFSDSGDEADIDNNTDDNLSNKDSQDNDFDDSRGRSKSKSKILNNRHSSKSPSRSLSPRANMILPSDLDMVSQKHNSMRHLFSLKYPTSPIITHDACTITKKHKFFDDMYAGRLRSLSPKLKNRNIMCHVSGRKHTWVGIDWVCNQFLEDGDTIIIVAAIKNPGRSLSRYQRRNSSDVAYVSNITENKIRNSPEYAQTVSENIMKYALSIINPDRIVKITVELAIGSTSDVFNDMFDLYQPSLIIIGTKPGKVPPTKSWATKRLTDRIVVTSPVPTIIISPINMGLYENKLFKVLDKRMKFMNRDNPNTVYENDELLSELDNIGVYSLEDQREYIKKTAVNDKVILNELNSVIKEMKHVEEESGFSSNIDDDDDDDESNDEERSDYEPSIDSFESKSLSSSNESKHLSEDKSKNLQYPKLTIEKSNSDRSDDDISVDSSNPPPLVVNNTNTDITTSNPSFKLKRLELQTQIEIYKAVAKLESETLHEDSFKQLLTVISDSAHKYGVQLAESAKLGGEESQLVRTLTGAPEQLQRTKSMVSDKVEEDDFNEKLKRFRQQKKLKQQQDKINKNNIIAGNSSRKSVPKINIDSPSVNSSVGSSLKKSKSPVISISSGSISGNTGIHGTLSGSDSKSSSSSSKKKKKKFFGLF</sequence>
<feature type="compositionally biased region" description="Basic and acidic residues" evidence="1">
    <location>
        <begin position="225"/>
        <end position="240"/>
    </location>
</feature>
<feature type="region of interest" description="Disordered" evidence="1">
    <location>
        <begin position="566"/>
        <end position="663"/>
    </location>
</feature>